<dbReference type="Gene3D" id="3.40.50.300">
    <property type="entry name" value="P-loop containing nucleotide triphosphate hydrolases"/>
    <property type="match status" value="1"/>
</dbReference>
<accession>A0AAT9HY82</accession>
<protein>
    <recommendedName>
        <fullName evidence="1">UvrD-like helicase C-terminal domain-containing protein</fullName>
    </recommendedName>
</protein>
<reference evidence="2" key="1">
    <citation type="submission" date="2024-06" db="EMBL/GenBank/DDBJ databases">
        <authorList>
            <consortium name="consrtm"/>
            <person name="Uemura M."/>
            <person name="Terahara T."/>
        </authorList>
    </citation>
    <scope>NUCLEOTIDE SEQUENCE</scope>
    <source>
        <strain evidence="2">KM77-8</strain>
    </source>
</reference>
<dbReference type="EMBL" id="AP035768">
    <property type="protein sequence ID" value="BFO22567.1"/>
    <property type="molecule type" value="Genomic_DNA"/>
</dbReference>
<dbReference type="InterPro" id="IPR027785">
    <property type="entry name" value="UvrD-like_helicase_C"/>
</dbReference>
<dbReference type="AlphaFoldDB" id="A0AAT9HY82"/>
<proteinExistence type="predicted"/>
<evidence type="ECO:0000259" key="1">
    <source>
        <dbReference type="Pfam" id="PF13538"/>
    </source>
</evidence>
<name>A0AAT9HY82_9ACTN</name>
<evidence type="ECO:0000313" key="2">
    <source>
        <dbReference type="EMBL" id="BFO22567.1"/>
    </source>
</evidence>
<gene>
    <name evidence="2" type="ORF">SHKM778_89550</name>
</gene>
<feature type="domain" description="UvrD-like helicase C-terminal" evidence="1">
    <location>
        <begin position="45"/>
        <end position="88"/>
    </location>
</feature>
<dbReference type="SUPFAM" id="SSF52540">
    <property type="entry name" value="P-loop containing nucleoside triphosphate hydrolases"/>
    <property type="match status" value="1"/>
</dbReference>
<reference evidence="2" key="2">
    <citation type="submission" date="2024-07" db="EMBL/GenBank/DDBJ databases">
        <title>Streptomyces haneummycinica sp. nov., a new antibiotic-producing actinobacterium isolated from marine sediment.</title>
        <authorList>
            <person name="Uemura M."/>
            <person name="Hamada M."/>
            <person name="Hirano S."/>
            <person name="Kobayashi K."/>
            <person name="Ohshiro T."/>
            <person name="Kobayashi T."/>
            <person name="Terahara T."/>
        </authorList>
    </citation>
    <scope>NUCLEOTIDE SEQUENCE</scope>
    <source>
        <strain evidence="2">KM77-8</strain>
    </source>
</reference>
<dbReference type="InterPro" id="IPR027417">
    <property type="entry name" value="P-loop_NTPase"/>
</dbReference>
<dbReference type="Pfam" id="PF13538">
    <property type="entry name" value="UvrD_C_2"/>
    <property type="match status" value="1"/>
</dbReference>
<organism evidence="2">
    <name type="scientific">Streptomyces haneummycinicus</name>
    <dbReference type="NCBI Taxonomy" id="3074435"/>
    <lineage>
        <taxon>Bacteria</taxon>
        <taxon>Bacillati</taxon>
        <taxon>Actinomycetota</taxon>
        <taxon>Actinomycetes</taxon>
        <taxon>Kitasatosporales</taxon>
        <taxon>Streptomycetaceae</taxon>
        <taxon>Streptomyces</taxon>
    </lineage>
</organism>
<sequence length="99" mass="10698">MALIAADTRIPELAKALTAAGITYIAPGEETTLSDRLTLVPASLAKGLEYDYVVLDEPRTIVNAEPDERTGLRRLYVSLTRAVSGLIVTHTTPLPHQLT</sequence>